<organism evidence="1 2">
    <name type="scientific">Sphagnum jensenii</name>
    <dbReference type="NCBI Taxonomy" id="128206"/>
    <lineage>
        <taxon>Eukaryota</taxon>
        <taxon>Viridiplantae</taxon>
        <taxon>Streptophyta</taxon>
        <taxon>Embryophyta</taxon>
        <taxon>Bryophyta</taxon>
        <taxon>Sphagnophytina</taxon>
        <taxon>Sphagnopsida</taxon>
        <taxon>Sphagnales</taxon>
        <taxon>Sphagnaceae</taxon>
        <taxon>Sphagnum</taxon>
    </lineage>
</organism>
<keyword evidence="2" id="KW-1185">Reference proteome</keyword>
<evidence type="ECO:0000313" key="2">
    <source>
        <dbReference type="Proteomes" id="UP001497522"/>
    </source>
</evidence>
<dbReference type="Proteomes" id="UP001497522">
    <property type="component" value="Chromosome 6"/>
</dbReference>
<name>A0ABP1BND7_9BRYO</name>
<proteinExistence type="predicted"/>
<evidence type="ECO:0000313" key="1">
    <source>
        <dbReference type="EMBL" id="CAK9877525.1"/>
    </source>
</evidence>
<dbReference type="EMBL" id="OZ023707">
    <property type="protein sequence ID" value="CAK9877525.1"/>
    <property type="molecule type" value="Genomic_DNA"/>
</dbReference>
<gene>
    <name evidence="1" type="ORF">CSSPJE1EN2_LOCUS19350</name>
</gene>
<protein>
    <submittedName>
        <fullName evidence="1">Uncharacterized protein</fullName>
    </submittedName>
</protein>
<sequence length="107" mass="12013">MTNEALVMTPCATEGQTRVCITPQKQEINVTMQRARERGYQHVDQSSSTTDIASPGYKTYVNHNCEAAYYANGGKHWYKVGYILRAEALPIVVDKASDIYYLGLISF</sequence>
<reference evidence="1" key="1">
    <citation type="submission" date="2024-03" db="EMBL/GenBank/DDBJ databases">
        <authorList>
            <consortium name="ELIXIR-Norway"/>
            <consortium name="Elixir Norway"/>
        </authorList>
    </citation>
    <scope>NUCLEOTIDE SEQUENCE</scope>
</reference>
<accession>A0ABP1BND7</accession>